<evidence type="ECO:0000313" key="3">
    <source>
        <dbReference type="EMBL" id="KAL3685010.1"/>
    </source>
</evidence>
<feature type="domain" description="Reverse transcriptase" evidence="2">
    <location>
        <begin position="375"/>
        <end position="590"/>
    </location>
</feature>
<proteinExistence type="predicted"/>
<evidence type="ECO:0000313" key="4">
    <source>
        <dbReference type="Proteomes" id="UP001633002"/>
    </source>
</evidence>
<organism evidence="3 4">
    <name type="scientific">Riccia sorocarpa</name>
    <dbReference type="NCBI Taxonomy" id="122646"/>
    <lineage>
        <taxon>Eukaryota</taxon>
        <taxon>Viridiplantae</taxon>
        <taxon>Streptophyta</taxon>
        <taxon>Embryophyta</taxon>
        <taxon>Marchantiophyta</taxon>
        <taxon>Marchantiopsida</taxon>
        <taxon>Marchantiidae</taxon>
        <taxon>Marchantiales</taxon>
        <taxon>Ricciaceae</taxon>
        <taxon>Riccia</taxon>
    </lineage>
</organism>
<dbReference type="PANTHER" id="PTHR19446">
    <property type="entry name" value="REVERSE TRANSCRIPTASES"/>
    <property type="match status" value="1"/>
</dbReference>
<dbReference type="InterPro" id="IPR036691">
    <property type="entry name" value="Endo/exonu/phosph_ase_sf"/>
</dbReference>
<reference evidence="3 4" key="1">
    <citation type="submission" date="2024-09" db="EMBL/GenBank/DDBJ databases">
        <title>Chromosome-scale assembly of Riccia sorocarpa.</title>
        <authorList>
            <person name="Paukszto L."/>
        </authorList>
    </citation>
    <scope>NUCLEOTIDE SEQUENCE [LARGE SCALE GENOMIC DNA]</scope>
    <source>
        <strain evidence="3">LP-2024</strain>
        <tissue evidence="3">Aerial parts of the thallus</tissue>
    </source>
</reference>
<feature type="region of interest" description="Disordered" evidence="1">
    <location>
        <begin position="1013"/>
        <end position="1034"/>
    </location>
</feature>
<evidence type="ECO:0000256" key="1">
    <source>
        <dbReference type="SAM" id="MobiDB-lite"/>
    </source>
</evidence>
<gene>
    <name evidence="3" type="ORF">R1sor_003032</name>
</gene>
<accession>A0ABD3H3Q5</accession>
<keyword evidence="4" id="KW-1185">Reference proteome</keyword>
<protein>
    <recommendedName>
        <fullName evidence="2">Reverse transcriptase domain-containing protein</fullName>
    </recommendedName>
</protein>
<name>A0ABD3H3Q5_9MARC</name>
<comment type="caution">
    <text evidence="3">The sequence shown here is derived from an EMBL/GenBank/DDBJ whole genome shotgun (WGS) entry which is preliminary data.</text>
</comment>
<dbReference type="InterPro" id="IPR000477">
    <property type="entry name" value="RT_dom"/>
</dbReference>
<feature type="compositionally biased region" description="Low complexity" evidence="1">
    <location>
        <begin position="1014"/>
        <end position="1034"/>
    </location>
</feature>
<sequence length="1034" mass="118864">MSIHAPNKKRLRREFWKQLQERIGDESWIILGDFNQVELPDDSRGKSAVISGREERIWRQMVLDTGLVDGFLCAACQEGVRFTRFARRRLRYDYSRLDRIYFSNGAVWIDHVREVRHFSANTLSDHVPIMAEIQLVPPDGSRKPEGYFKRNYHDLLNPETLSQAEEVWSQEAVSVKDSRRRWTRGWERVSRVLKVARNAKEKLRREEGDLAAEVHWRREQLSSESSTEEIDALHKVEQKLKERDLHDARLWKLRSRDKWLEEDTAPSRYFFTKLRARWARESLEALETQDGNVTTDKEEILSEVHNFYRDQGSDLQYEDQQGSGGGGGGGGDGLTVEIVKICWDFVDDDCVAMIHTVWAKRKLLKSDLQAIIRLIHKGGDRKLLGNWRPISLMKLTYKIVAKLLANRVKFVLPSLVDMQQSGFVMGRRITDNVLSLKFALDWAKWSDQKALFLKLDFIKAAFTPEILVLRGVRHGCPLAPLLYALASQPFMSLLNRAVNEGRIAGLQIEPGHSLVHQLFADDTGVCIEARQEVFSELLDILRRFELASGARINLAKSLVMPLGTETVPEWVSQTGCVVAEEGVVFKYLGVSVGVNLPENASSLEIVRRMKNRLFRWEHHLLPWEARVIVLKHILLQIPSYPLLTVGCDKKQAKQLERVCAEFLWGVAPSGKPKKALVAWARMIQPKEKGGLRLPLFLYRSRAMQMRHVVDLLEGRMVEWSRMAVRMLHVKMLTGPCKKERKHWSCGETLLLLSSLRTSDAPTLDRLLRVWFAAKRKLCLTLEEGCLPSTLPITSLKRIWALLGNEPQEGFKQVEKLARENRLECLRDCCTEHGEFQVQWLHQAEIAEDERGQSLVIETVEHLVWGCVRLRFSTQWIGEASLGREIGFPSFLQVLDASLQARDTNPVLLFLVSEHCKVSWLERNQMVFNETEKETHPLALIASVAAQVKVYGRRFSGAKYEEFQSKMQQALSQIHRIIQQCFQRQRRVRRIFQDLTNAGSLSQQDRVSDFRSLDSGRSYSISTTSSDDSSSQENI</sequence>
<dbReference type="Gene3D" id="3.60.10.10">
    <property type="entry name" value="Endonuclease/exonuclease/phosphatase"/>
    <property type="match status" value="1"/>
</dbReference>
<evidence type="ECO:0000259" key="2">
    <source>
        <dbReference type="Pfam" id="PF00078"/>
    </source>
</evidence>
<dbReference type="Proteomes" id="UP001633002">
    <property type="component" value="Unassembled WGS sequence"/>
</dbReference>
<dbReference type="SUPFAM" id="SSF56219">
    <property type="entry name" value="DNase I-like"/>
    <property type="match status" value="1"/>
</dbReference>
<dbReference type="Pfam" id="PF00078">
    <property type="entry name" value="RVT_1"/>
    <property type="match status" value="1"/>
</dbReference>
<dbReference type="EMBL" id="JBJQOH010000006">
    <property type="protein sequence ID" value="KAL3685010.1"/>
    <property type="molecule type" value="Genomic_DNA"/>
</dbReference>
<dbReference type="CDD" id="cd01650">
    <property type="entry name" value="RT_nLTR_like"/>
    <property type="match status" value="1"/>
</dbReference>
<dbReference type="AlphaFoldDB" id="A0ABD3H3Q5"/>